<dbReference type="AlphaFoldDB" id="A0A918J1L5"/>
<dbReference type="InterPro" id="IPR058163">
    <property type="entry name" value="LysR-type_TF_proteobact-type"/>
</dbReference>
<dbReference type="EMBL" id="BMYQ01000014">
    <property type="protein sequence ID" value="GGW42312.1"/>
    <property type="molecule type" value="Genomic_DNA"/>
</dbReference>
<evidence type="ECO:0000259" key="5">
    <source>
        <dbReference type="PROSITE" id="PS50931"/>
    </source>
</evidence>
<dbReference type="GO" id="GO:0006351">
    <property type="term" value="P:DNA-templated transcription"/>
    <property type="evidence" value="ECO:0007669"/>
    <property type="project" value="TreeGrafter"/>
</dbReference>
<dbReference type="Pfam" id="PF03466">
    <property type="entry name" value="LysR_substrate"/>
    <property type="match status" value="1"/>
</dbReference>
<dbReference type="InterPro" id="IPR036388">
    <property type="entry name" value="WH-like_DNA-bd_sf"/>
</dbReference>
<dbReference type="GO" id="GO:0003700">
    <property type="term" value="F:DNA-binding transcription factor activity"/>
    <property type="evidence" value="ECO:0007669"/>
    <property type="project" value="InterPro"/>
</dbReference>
<evidence type="ECO:0000256" key="4">
    <source>
        <dbReference type="ARBA" id="ARBA00023163"/>
    </source>
</evidence>
<dbReference type="CDD" id="cd08432">
    <property type="entry name" value="PBP2_GcdR_TrpI_HvrB_AmpR_like"/>
    <property type="match status" value="1"/>
</dbReference>
<dbReference type="Pfam" id="PF00126">
    <property type="entry name" value="HTH_1"/>
    <property type="match status" value="1"/>
</dbReference>
<name>A0A918J1L5_9RHOB</name>
<proteinExistence type="inferred from homology"/>
<keyword evidence="2" id="KW-0805">Transcription regulation</keyword>
<dbReference type="InterPro" id="IPR005119">
    <property type="entry name" value="LysR_subst-bd"/>
</dbReference>
<sequence>MSKDLARLPSLNGLRAFEVAARHLNFRLAAEELGVTQGAVAQQVRNLEAQLGLQLFHRHSRSLFLTEAGRSYVSNIRKAFELIAEATDVLRPEPDHLTISVTPTFAAKWLIPRLTCFTDSHPAIDLRIMATDRMSNFQTDGVDLAVRLGRPPFGPGLVADLLFEQAVVAVASPVAVQRLPLGADPLADLPLLHDAHDLWPQVLAIAGRGGRPAPKNIRFNQTVLAIEAALAGQGIALAPRFFVAADLGTGKLVQILDVELRTGADFYVVAPRKSRTGAQVAAVRDWLLRQARASA</sequence>
<dbReference type="FunFam" id="1.10.10.10:FF:000038">
    <property type="entry name" value="Glycine cleavage system transcriptional activator"/>
    <property type="match status" value="1"/>
</dbReference>
<dbReference type="InterPro" id="IPR000847">
    <property type="entry name" value="LysR_HTH_N"/>
</dbReference>
<dbReference type="PANTHER" id="PTHR30537:SF74">
    <property type="entry name" value="HTH-TYPE TRANSCRIPTIONAL REGULATOR TRPI"/>
    <property type="match status" value="1"/>
</dbReference>
<comment type="similarity">
    <text evidence="1">Belongs to the LysR transcriptional regulatory family.</text>
</comment>
<evidence type="ECO:0000256" key="3">
    <source>
        <dbReference type="ARBA" id="ARBA00023125"/>
    </source>
</evidence>
<evidence type="ECO:0000256" key="1">
    <source>
        <dbReference type="ARBA" id="ARBA00009437"/>
    </source>
</evidence>
<keyword evidence="7" id="KW-1185">Reference proteome</keyword>
<evidence type="ECO:0000256" key="2">
    <source>
        <dbReference type="ARBA" id="ARBA00023015"/>
    </source>
</evidence>
<comment type="caution">
    <text evidence="6">The sequence shown here is derived from an EMBL/GenBank/DDBJ whole genome shotgun (WGS) entry which is preliminary data.</text>
</comment>
<dbReference type="InterPro" id="IPR036390">
    <property type="entry name" value="WH_DNA-bd_sf"/>
</dbReference>
<dbReference type="PRINTS" id="PR00039">
    <property type="entry name" value="HTHLYSR"/>
</dbReference>
<keyword evidence="4" id="KW-0804">Transcription</keyword>
<dbReference type="Gene3D" id="3.40.190.10">
    <property type="entry name" value="Periplasmic binding protein-like II"/>
    <property type="match status" value="2"/>
</dbReference>
<evidence type="ECO:0000313" key="7">
    <source>
        <dbReference type="Proteomes" id="UP000628984"/>
    </source>
</evidence>
<keyword evidence="3" id="KW-0238">DNA-binding</keyword>
<feature type="domain" description="HTH lysR-type" evidence="5">
    <location>
        <begin position="9"/>
        <end position="66"/>
    </location>
</feature>
<dbReference type="Gene3D" id="1.10.10.10">
    <property type="entry name" value="Winged helix-like DNA-binding domain superfamily/Winged helix DNA-binding domain"/>
    <property type="match status" value="1"/>
</dbReference>
<dbReference type="RefSeq" id="WP_189635021.1">
    <property type="nucleotide sequence ID" value="NZ_BMYQ01000014.1"/>
</dbReference>
<dbReference type="GO" id="GO:0043565">
    <property type="term" value="F:sequence-specific DNA binding"/>
    <property type="evidence" value="ECO:0007669"/>
    <property type="project" value="TreeGrafter"/>
</dbReference>
<protein>
    <submittedName>
        <fullName evidence="6">LysR family transcriptional regulator</fullName>
    </submittedName>
</protein>
<organism evidence="6 7">
    <name type="scientific">Gemmobacter lanyuensis</name>
    <dbReference type="NCBI Taxonomy" id="1054497"/>
    <lineage>
        <taxon>Bacteria</taxon>
        <taxon>Pseudomonadati</taxon>
        <taxon>Pseudomonadota</taxon>
        <taxon>Alphaproteobacteria</taxon>
        <taxon>Rhodobacterales</taxon>
        <taxon>Paracoccaceae</taxon>
        <taxon>Gemmobacter</taxon>
    </lineage>
</organism>
<dbReference type="PROSITE" id="PS50931">
    <property type="entry name" value="HTH_LYSR"/>
    <property type="match status" value="1"/>
</dbReference>
<dbReference type="NCBIfam" id="NF008352">
    <property type="entry name" value="PRK11139.1"/>
    <property type="match status" value="1"/>
</dbReference>
<dbReference type="SUPFAM" id="SSF46785">
    <property type="entry name" value="Winged helix' DNA-binding domain"/>
    <property type="match status" value="1"/>
</dbReference>
<reference evidence="6" key="1">
    <citation type="journal article" date="2014" name="Int. J. Syst. Evol. Microbiol.">
        <title>Complete genome sequence of Corynebacterium casei LMG S-19264T (=DSM 44701T), isolated from a smear-ripened cheese.</title>
        <authorList>
            <consortium name="US DOE Joint Genome Institute (JGI-PGF)"/>
            <person name="Walter F."/>
            <person name="Albersmeier A."/>
            <person name="Kalinowski J."/>
            <person name="Ruckert C."/>
        </authorList>
    </citation>
    <scope>NUCLEOTIDE SEQUENCE</scope>
    <source>
        <strain evidence="6">KCTC 23714</strain>
    </source>
</reference>
<dbReference type="Proteomes" id="UP000628984">
    <property type="component" value="Unassembled WGS sequence"/>
</dbReference>
<reference evidence="6" key="2">
    <citation type="submission" date="2020-09" db="EMBL/GenBank/DDBJ databases">
        <authorList>
            <person name="Sun Q."/>
            <person name="Kim S."/>
        </authorList>
    </citation>
    <scope>NUCLEOTIDE SEQUENCE</scope>
    <source>
        <strain evidence="6">KCTC 23714</strain>
    </source>
</reference>
<gene>
    <name evidence="6" type="ORF">GCM10011452_33370</name>
</gene>
<evidence type="ECO:0000313" key="6">
    <source>
        <dbReference type="EMBL" id="GGW42312.1"/>
    </source>
</evidence>
<accession>A0A918J1L5</accession>
<dbReference type="PANTHER" id="PTHR30537">
    <property type="entry name" value="HTH-TYPE TRANSCRIPTIONAL REGULATOR"/>
    <property type="match status" value="1"/>
</dbReference>
<dbReference type="SUPFAM" id="SSF53850">
    <property type="entry name" value="Periplasmic binding protein-like II"/>
    <property type="match status" value="1"/>
</dbReference>